<comment type="caution">
    <text evidence="1">The sequence shown here is derived from an EMBL/GenBank/DDBJ whole genome shotgun (WGS) entry which is preliminary data.</text>
</comment>
<organism evidence="1 2">
    <name type="scientific">Oedothorax gibbosus</name>
    <dbReference type="NCBI Taxonomy" id="931172"/>
    <lineage>
        <taxon>Eukaryota</taxon>
        <taxon>Metazoa</taxon>
        <taxon>Ecdysozoa</taxon>
        <taxon>Arthropoda</taxon>
        <taxon>Chelicerata</taxon>
        <taxon>Arachnida</taxon>
        <taxon>Araneae</taxon>
        <taxon>Araneomorphae</taxon>
        <taxon>Entelegynae</taxon>
        <taxon>Araneoidea</taxon>
        <taxon>Linyphiidae</taxon>
        <taxon>Erigoninae</taxon>
        <taxon>Oedothorax</taxon>
    </lineage>
</organism>
<keyword evidence="2" id="KW-1185">Reference proteome</keyword>
<evidence type="ECO:0000313" key="2">
    <source>
        <dbReference type="Proteomes" id="UP000827092"/>
    </source>
</evidence>
<dbReference type="AlphaFoldDB" id="A0AAV6VB70"/>
<dbReference type="EMBL" id="JAFNEN010000132">
    <property type="protein sequence ID" value="KAG8192948.1"/>
    <property type="molecule type" value="Genomic_DNA"/>
</dbReference>
<accession>A0AAV6VB70</accession>
<evidence type="ECO:0000313" key="1">
    <source>
        <dbReference type="EMBL" id="KAG8192948.1"/>
    </source>
</evidence>
<sequence length="77" mass="9114">MATLRWYRHHVRINSPAIGLALVHRRKYQESRKETTPLSLFVISVLRARHKCLIHPGSFRRQQIGFIRREEDPLGIV</sequence>
<protein>
    <submittedName>
        <fullName evidence="1">Uncharacterized protein</fullName>
    </submittedName>
</protein>
<dbReference type="Proteomes" id="UP000827092">
    <property type="component" value="Unassembled WGS sequence"/>
</dbReference>
<name>A0AAV6VB70_9ARAC</name>
<gene>
    <name evidence="1" type="ORF">JTE90_028072</name>
</gene>
<proteinExistence type="predicted"/>
<reference evidence="1 2" key="1">
    <citation type="journal article" date="2022" name="Nat. Ecol. Evol.">
        <title>A masculinizing supergene underlies an exaggerated male reproductive morph in a spider.</title>
        <authorList>
            <person name="Hendrickx F."/>
            <person name="De Corte Z."/>
            <person name="Sonet G."/>
            <person name="Van Belleghem S.M."/>
            <person name="Kostlbacher S."/>
            <person name="Vangestel C."/>
        </authorList>
    </citation>
    <scope>NUCLEOTIDE SEQUENCE [LARGE SCALE GENOMIC DNA]</scope>
    <source>
        <strain evidence="1">W744_W776</strain>
    </source>
</reference>